<gene>
    <name evidence="2" type="ORF">JKP88DRAFT_284877</name>
</gene>
<organism evidence="2 3">
    <name type="scientific">Tribonema minus</name>
    <dbReference type="NCBI Taxonomy" id="303371"/>
    <lineage>
        <taxon>Eukaryota</taxon>
        <taxon>Sar</taxon>
        <taxon>Stramenopiles</taxon>
        <taxon>Ochrophyta</taxon>
        <taxon>PX clade</taxon>
        <taxon>Xanthophyceae</taxon>
        <taxon>Tribonematales</taxon>
        <taxon>Tribonemataceae</taxon>
        <taxon>Tribonema</taxon>
    </lineage>
</organism>
<dbReference type="EMBL" id="JAFCMP010000014">
    <property type="protein sequence ID" value="KAG5191824.1"/>
    <property type="molecule type" value="Genomic_DNA"/>
</dbReference>
<dbReference type="AlphaFoldDB" id="A0A835ZJC4"/>
<keyword evidence="3" id="KW-1185">Reference proteome</keyword>
<proteinExistence type="predicted"/>
<dbReference type="OrthoDB" id="45365at2759"/>
<evidence type="ECO:0000313" key="2">
    <source>
        <dbReference type="EMBL" id="KAG5191824.1"/>
    </source>
</evidence>
<reference evidence="2" key="1">
    <citation type="submission" date="2021-02" db="EMBL/GenBank/DDBJ databases">
        <title>First Annotated Genome of the Yellow-green Alga Tribonema minus.</title>
        <authorList>
            <person name="Mahan K.M."/>
        </authorList>
    </citation>
    <scope>NUCLEOTIDE SEQUENCE</scope>
    <source>
        <strain evidence="2">UTEX B ZZ1240</strain>
    </source>
</reference>
<dbReference type="Proteomes" id="UP000664859">
    <property type="component" value="Unassembled WGS sequence"/>
</dbReference>
<evidence type="ECO:0000313" key="3">
    <source>
        <dbReference type="Proteomes" id="UP000664859"/>
    </source>
</evidence>
<protein>
    <submittedName>
        <fullName evidence="2">Uncharacterized protein</fullName>
    </submittedName>
</protein>
<accession>A0A835ZJC4</accession>
<sequence>MTVGPAPDPDLQLSGNERKARSSESEDDDDEVEPPFRKQLRLHAAILVAGVEDVLWALYHDNKVSEGMTLPRCIAVLKAADELGAIRVLAAAQLWLGRYKFADRTAASSLYALPSGLLDHIPEAVKTRARHVLLDGLYDLEVTLADADARRRTLELPQEVFAALLCDDRTSVAHESTVAYAAMLYADVTLRADHVPDALARCVRLMRLTPAYAAGVAGAFPQWTARVMATAAACCESSAVCEAVRAEGDERLLAALGNISIIRGLSSVTYVSLRTHLRLDDSVGAVAARALQLQRTCEISATAPVPHYGFVWSLVLEAAVEGGRLSIGVYIRSQAHTWTGTGQSNTMPVTKRSCRIACRPQANGVPMINRGETVTTFCRDWGFIDFFDTAMSAWDPERLRRWADAYGKIAIKAKIRVL</sequence>
<evidence type="ECO:0000256" key="1">
    <source>
        <dbReference type="SAM" id="MobiDB-lite"/>
    </source>
</evidence>
<comment type="caution">
    <text evidence="2">The sequence shown here is derived from an EMBL/GenBank/DDBJ whole genome shotgun (WGS) entry which is preliminary data.</text>
</comment>
<name>A0A835ZJC4_9STRA</name>
<feature type="region of interest" description="Disordered" evidence="1">
    <location>
        <begin position="1"/>
        <end position="34"/>
    </location>
</feature>